<dbReference type="InterPro" id="IPR050135">
    <property type="entry name" value="dGTPase-like"/>
</dbReference>
<accession>A0A520KYR8</accession>
<dbReference type="PANTHER" id="PTHR11373:SF4">
    <property type="entry name" value="DEOXYNUCLEOSIDE TRIPHOSPHATE TRIPHOSPHOHYDROLASE SAMHD1"/>
    <property type="match status" value="1"/>
</dbReference>
<dbReference type="Proteomes" id="UP000320766">
    <property type="component" value="Unassembled WGS sequence"/>
</dbReference>
<dbReference type="EMBL" id="RXIL01000021">
    <property type="protein sequence ID" value="RZN73011.1"/>
    <property type="molecule type" value="Genomic_DNA"/>
</dbReference>
<dbReference type="CDD" id="cd00077">
    <property type="entry name" value="HDc"/>
    <property type="match status" value="1"/>
</dbReference>
<dbReference type="SMART" id="SM00471">
    <property type="entry name" value="HDc"/>
    <property type="match status" value="1"/>
</dbReference>
<evidence type="ECO:0000313" key="3">
    <source>
        <dbReference type="Proteomes" id="UP000320766"/>
    </source>
</evidence>
<dbReference type="FunFam" id="1.10.3210.10:FF:000037">
    <property type="entry name" value="Metal-dependent phosphohydrolase, HD superfamily"/>
    <property type="match status" value="1"/>
</dbReference>
<proteinExistence type="predicted"/>
<dbReference type="GO" id="GO:0006203">
    <property type="term" value="P:dGTP catabolic process"/>
    <property type="evidence" value="ECO:0007669"/>
    <property type="project" value="TreeGrafter"/>
</dbReference>
<comment type="caution">
    <text evidence="2">The sequence shown here is derived from an EMBL/GenBank/DDBJ whole genome shotgun (WGS) entry which is preliminary data.</text>
</comment>
<dbReference type="Pfam" id="PF01966">
    <property type="entry name" value="HD"/>
    <property type="match status" value="1"/>
</dbReference>
<feature type="domain" description="HD/PDEase" evidence="1">
    <location>
        <begin position="46"/>
        <end position="167"/>
    </location>
</feature>
<dbReference type="PANTHER" id="PTHR11373">
    <property type="entry name" value="DEOXYNUCLEOSIDE TRIPHOSPHATE TRIPHOSPHOHYDROLASE"/>
    <property type="match status" value="1"/>
</dbReference>
<gene>
    <name evidence="2" type="ORF">EF807_01245</name>
</gene>
<evidence type="ECO:0000259" key="1">
    <source>
        <dbReference type="SMART" id="SM00471"/>
    </source>
</evidence>
<reference evidence="2 3" key="1">
    <citation type="journal article" date="2019" name="Nat. Microbiol.">
        <title>Wide diversity of methane and short-chain alkane metabolisms in uncultured archaea.</title>
        <authorList>
            <person name="Borrel G."/>
            <person name="Adam P.S."/>
            <person name="McKay L.J."/>
            <person name="Chen L.X."/>
            <person name="Sierra-Garcia I.N."/>
            <person name="Sieber C.M."/>
            <person name="Letourneur Q."/>
            <person name="Ghozlane A."/>
            <person name="Andersen G.L."/>
            <person name="Li W.J."/>
            <person name="Hallam S.J."/>
            <person name="Muyzer G."/>
            <person name="de Oliveira V.M."/>
            <person name="Inskeep W.P."/>
            <person name="Banfield J.F."/>
            <person name="Gribaldo S."/>
        </authorList>
    </citation>
    <scope>NUCLEOTIDE SEQUENCE [LARGE SCALE GENOMIC DNA]</scope>
    <source>
        <strain evidence="2">NM1b</strain>
    </source>
</reference>
<dbReference type="GO" id="GO:0008832">
    <property type="term" value="F:dGTPase activity"/>
    <property type="evidence" value="ECO:0007669"/>
    <property type="project" value="TreeGrafter"/>
</dbReference>
<dbReference type="Pfam" id="PF19276">
    <property type="entry name" value="HD_assoc_2"/>
    <property type="match status" value="1"/>
</dbReference>
<dbReference type="Gene3D" id="1.10.3210.10">
    <property type="entry name" value="Hypothetical protein af1432"/>
    <property type="match status" value="1"/>
</dbReference>
<evidence type="ECO:0000313" key="2">
    <source>
        <dbReference type="EMBL" id="RZN73011.1"/>
    </source>
</evidence>
<dbReference type="InterPro" id="IPR006674">
    <property type="entry name" value="HD_domain"/>
</dbReference>
<dbReference type="InterPro" id="IPR003607">
    <property type="entry name" value="HD/PDEase_dom"/>
</dbReference>
<dbReference type="InterPro" id="IPR045509">
    <property type="entry name" value="HD_assoc_2"/>
</dbReference>
<dbReference type="AlphaFoldDB" id="A0A520KYR8"/>
<name>A0A520KYR8_9EURY</name>
<dbReference type="SUPFAM" id="SSF109604">
    <property type="entry name" value="HD-domain/PDEase-like"/>
    <property type="match status" value="1"/>
</dbReference>
<sequence length="395" mass="46361">MKVIRDPVHKTIRLNDLCLRLIDTPEMQRLRRIKQLGFSYLVYPGANHTRFEHSLGVMHLADIFSANLEEEGRDELMASALLHDVGHGPYSHDSEEIIKRYTRKDHEDVGEIIDKEPIGSILEDFNLKKSEILRTMGGESYLGQLLNREIDIDKMDYLVRDSYYTGVAYGIIDLHRLVQEMELYRKRLVIREGGLQAAESLCVSRFLMSPTVYYHHVSRIAESMFKKALLCMIEEKDLDPYTLRRMDDYEIHYRLKRTEGYPHEMIERLEERDLFKRGIYVGMNSIDEKKIDEYRKGCGRYEREIAEDVGVDEKYVIVDIPKYPKTQMGVPVLIKDNIKRLDDISPLVAILEKAEVSNWKMGVYTPKEYREKVKKSAEEIFEVKKEPKQIFLDLD</sequence>
<protein>
    <submittedName>
        <fullName evidence="2">HD domain-containing protein</fullName>
    </submittedName>
</protein>
<organism evidence="2 3">
    <name type="scientific">Candidatus Methanolliviera hydrocarbonicum</name>
    <dbReference type="NCBI Taxonomy" id="2491085"/>
    <lineage>
        <taxon>Archaea</taxon>
        <taxon>Methanobacteriati</taxon>
        <taxon>Methanobacteriota</taxon>
        <taxon>Candidatus Methanoliparia</taxon>
        <taxon>Candidatus Methanoliparales</taxon>
        <taxon>Candidatus Methanollivieraceae</taxon>
        <taxon>Candidatus Methanolliviera</taxon>
    </lineage>
</organism>